<comment type="caution">
    <text evidence="2">The sequence shown here is derived from an EMBL/GenBank/DDBJ whole genome shotgun (WGS) entry which is preliminary data.</text>
</comment>
<feature type="compositionally biased region" description="Basic and acidic residues" evidence="1">
    <location>
        <begin position="47"/>
        <end position="59"/>
    </location>
</feature>
<sequence length="329" mass="36720">MKPSTITLSVLLLAAVGYAAYLQTELNRLQEAGLAVVAEPEVASQRPEPEQRDEQERLETSAPEAVVVQATPTETPPPSRENWEARRAERMKQMVAAFEDPAMRVDMIERQMNRVDSRYAAFFKTLNLSSEDLDTLRTLMAEQGVVGWEMRMRSFGADTPESREEMDLARELQREMLQDQIVGLLGEENAAALQDYSDSLPYRGEVEALASSLSFTETPLSPQQTEALVGALRDVSTSFEYSVDLSRMRGREAASIDPADIDTFFQERATRDELVLQAAAESLSDAQLAAYAERQLAERERDRRQMEFMQQNPGGFGRGGPRGGGGFRP</sequence>
<accession>A0A927IGU2</accession>
<gene>
    <name evidence="2" type="ORF">IEN85_06000</name>
</gene>
<organism evidence="2 3">
    <name type="scientific">Pelagicoccus enzymogenes</name>
    <dbReference type="NCBI Taxonomy" id="2773457"/>
    <lineage>
        <taxon>Bacteria</taxon>
        <taxon>Pseudomonadati</taxon>
        <taxon>Verrucomicrobiota</taxon>
        <taxon>Opitutia</taxon>
        <taxon>Puniceicoccales</taxon>
        <taxon>Pelagicoccaceae</taxon>
        <taxon>Pelagicoccus</taxon>
    </lineage>
</organism>
<evidence type="ECO:0000313" key="3">
    <source>
        <dbReference type="Proteomes" id="UP000622317"/>
    </source>
</evidence>
<feature type="region of interest" description="Disordered" evidence="1">
    <location>
        <begin position="308"/>
        <end position="329"/>
    </location>
</feature>
<dbReference type="Proteomes" id="UP000622317">
    <property type="component" value="Unassembled WGS sequence"/>
</dbReference>
<reference evidence="2" key="1">
    <citation type="submission" date="2020-09" db="EMBL/GenBank/DDBJ databases">
        <title>Pelagicoccus enzymogenes sp. nov. with an EPS production, isolated from marine sediment.</title>
        <authorList>
            <person name="Feng X."/>
        </authorList>
    </citation>
    <scope>NUCLEOTIDE SEQUENCE</scope>
    <source>
        <strain evidence="2">NFK12</strain>
    </source>
</reference>
<evidence type="ECO:0000313" key="2">
    <source>
        <dbReference type="EMBL" id="MBD5779038.1"/>
    </source>
</evidence>
<protein>
    <submittedName>
        <fullName evidence="2">Uncharacterized protein</fullName>
    </submittedName>
</protein>
<keyword evidence="3" id="KW-1185">Reference proteome</keyword>
<dbReference type="EMBL" id="JACYFG010000006">
    <property type="protein sequence ID" value="MBD5779038.1"/>
    <property type="molecule type" value="Genomic_DNA"/>
</dbReference>
<dbReference type="AlphaFoldDB" id="A0A927IGU2"/>
<feature type="region of interest" description="Disordered" evidence="1">
    <location>
        <begin position="40"/>
        <end position="87"/>
    </location>
</feature>
<proteinExistence type="predicted"/>
<dbReference type="RefSeq" id="WP_191616159.1">
    <property type="nucleotide sequence ID" value="NZ_JACYFG010000006.1"/>
</dbReference>
<name>A0A927IGU2_9BACT</name>
<feature type="compositionally biased region" description="Gly residues" evidence="1">
    <location>
        <begin position="314"/>
        <end position="329"/>
    </location>
</feature>
<evidence type="ECO:0000256" key="1">
    <source>
        <dbReference type="SAM" id="MobiDB-lite"/>
    </source>
</evidence>